<dbReference type="GO" id="GO:0043113">
    <property type="term" value="P:receptor clustering"/>
    <property type="evidence" value="ECO:0007669"/>
    <property type="project" value="TreeGrafter"/>
</dbReference>
<dbReference type="PANTHER" id="PTHR10316">
    <property type="entry name" value="MEMBRANE ASSOCIATED GUANYLATE KINASE-RELATED"/>
    <property type="match status" value="1"/>
</dbReference>
<dbReference type="PROSITE" id="PS50106">
    <property type="entry name" value="PDZ"/>
    <property type="match status" value="5"/>
</dbReference>
<dbReference type="GO" id="GO:0031697">
    <property type="term" value="F:beta-1 adrenergic receptor binding"/>
    <property type="evidence" value="ECO:0007669"/>
    <property type="project" value="TreeGrafter"/>
</dbReference>
<dbReference type="GO" id="GO:0005737">
    <property type="term" value="C:cytoplasm"/>
    <property type="evidence" value="ECO:0007669"/>
    <property type="project" value="TreeGrafter"/>
</dbReference>
<evidence type="ECO:0000259" key="6">
    <source>
        <dbReference type="PROSITE" id="PS50020"/>
    </source>
</evidence>
<dbReference type="CDD" id="cd00201">
    <property type="entry name" value="WW"/>
    <property type="match status" value="1"/>
</dbReference>
<dbReference type="SMART" id="SM00228">
    <property type="entry name" value="PDZ"/>
    <property type="match status" value="5"/>
</dbReference>
<keyword evidence="3" id="KW-1003">Cell membrane</keyword>
<feature type="domain" description="WW" evidence="6">
    <location>
        <begin position="100"/>
        <end position="133"/>
    </location>
</feature>
<proteinExistence type="inferred from homology"/>
<dbReference type="GeneTree" id="ENSGT00940000155057"/>
<dbReference type="GO" id="GO:0030425">
    <property type="term" value="C:dendrite"/>
    <property type="evidence" value="ECO:0007669"/>
    <property type="project" value="TreeGrafter"/>
</dbReference>
<dbReference type="SUPFAM" id="SSF51045">
    <property type="entry name" value="WW domain"/>
    <property type="match status" value="1"/>
</dbReference>
<dbReference type="PANTHER" id="PTHR10316:SF27">
    <property type="entry name" value="MEMBRANE-ASSOCIATED GUANYLATE KINASE, WW AND PDZ DOMAIN-CONTAINING PROTEIN 2"/>
    <property type="match status" value="1"/>
</dbReference>
<evidence type="ECO:0000313" key="8">
    <source>
        <dbReference type="Ensembl" id="ENSSTUP00000082362.1"/>
    </source>
</evidence>
<keyword evidence="4" id="KW-0677">Repeat</keyword>
<name>A0A674CFE5_SALTR</name>
<evidence type="ECO:0000256" key="5">
    <source>
        <dbReference type="SAM" id="MobiDB-lite"/>
    </source>
</evidence>
<evidence type="ECO:0000256" key="4">
    <source>
        <dbReference type="ARBA" id="ARBA00022737"/>
    </source>
</evidence>
<dbReference type="FunFam" id="2.30.42.10:FF:000005">
    <property type="entry name" value="Membrane associated guanylate kinase, WW and PDZ domain containing 1"/>
    <property type="match status" value="1"/>
</dbReference>
<accession>A0A674CFE5</accession>
<keyword evidence="3" id="KW-0472">Membrane</keyword>
<sequence length="1030" mass="113377">MYLLALLTGIIEYPGMEQGRYEVMTPWIPPKPIYNTSHDATVVAHHIRVDTMCRNTCTINTEVTEVMTFYVPLKGLFWSTTVDSYCVRSTSQSILRPHCNELPYGWEKIDDPIYGSYYVDHINRRTQFENPVLEAKRRVQQHQQMQEQGLSSLPLPTIYREKPLFTRDATQLKGSFLSTALQKSNMGFGFTIIGGDEPDEFLQVKSVIPDGPAAQDGKMDTGDVIVYINDVCVLGTTHADVVKLFQSVPIGQSVTLVLCRGYQLPYDPEDPGASAGTTTTLLSPLGLMEQRPLLVNGRSNYDSYMDYISRTARFVQEHGDQHLNAHHHHQPPPPPHPGDTHLDGSSLTPGGPHGEDSVSMASSGATQAELLTLTMVKGAEGFGFTIADSPTGQRVKQVLEPQGCPGLCEGDLIIDINQQGVQGLSHTQVVELLKECAVGAETSLVIQRGHYSPWKTPKQVKWGQGSPQTSLSAPVVPHNAPFLTRHLHRASVPDSALPEGFDLSRPDPYDLYEKSRAIYESSRQPGLPRTTFSVDHSGAEYQEVEVHLRRQKSGFGFRILGGDEAGQPILIGAIIEKSPADRDGRLRPGDELIFVDGIPVAGKPHRYVIDLMHGAARNGQVNLTIRRRLQGPGEPCPENGRSPGSVSTQHSSPRSDFTNVTYPGNNAAPTTDAMGTGSTTDGEPTSSVQQPPSDVIIHRKESEGFGFVIISSLNRPETAAAISVPHKIGRIIDGSPADRCGKLKVGDRILAVNSQSIINMPHADIVKLIKDAGLSVTLRIIPQEELSPSAPSSEKQSPAVTQQHSPQAQPSPAVGQPSLAVTQPSPAVTHYRSEVKARQDVKPDIRQPPFTDYRQPPLDYRHPPVADYRQPPTLDYRHPPLMDYRQLSTDPRHFPMPDFDFFTVELEKSMKGFGFSIRGGREYKMDLFVLRLAEDGPAIRNGRMRVGDQIIEINGDTTRDMTHARAIELIKSGGRRVRLLLKRGTGQVPEYGMVPSSLSMCMKSDKHGSPYFFLMGHSKDTVCDDLHVPV</sequence>
<dbReference type="CDD" id="cd06732">
    <property type="entry name" value="PDZ2_MAGI-1_3-like"/>
    <property type="match status" value="1"/>
</dbReference>
<reference evidence="8" key="2">
    <citation type="submission" date="2025-09" db="UniProtKB">
        <authorList>
            <consortium name="Ensembl"/>
        </authorList>
    </citation>
    <scope>IDENTIFICATION</scope>
</reference>
<dbReference type="FunFam" id="2.30.42.10:FF:000015">
    <property type="entry name" value="Membrane associated guanylate kinase, WW and PDZ domain containing 1"/>
    <property type="match status" value="1"/>
</dbReference>
<dbReference type="SUPFAM" id="SSF50156">
    <property type="entry name" value="PDZ domain-like"/>
    <property type="match status" value="5"/>
</dbReference>
<feature type="domain" description="PDZ" evidence="7">
    <location>
        <begin position="178"/>
        <end position="247"/>
    </location>
</feature>
<dbReference type="Proteomes" id="UP000472277">
    <property type="component" value="Chromosome 8"/>
</dbReference>
<evidence type="ECO:0000259" key="7">
    <source>
        <dbReference type="PROSITE" id="PS50106"/>
    </source>
</evidence>
<dbReference type="FunFam" id="2.20.70.10:FF:000001">
    <property type="entry name" value="Membrane-associated guanylate kinase, WW and PDZ domain-containing protein 1"/>
    <property type="match status" value="1"/>
</dbReference>
<dbReference type="SMART" id="SM00456">
    <property type="entry name" value="WW"/>
    <property type="match status" value="1"/>
</dbReference>
<feature type="compositionally biased region" description="Low complexity" evidence="5">
    <location>
        <begin position="802"/>
        <end position="813"/>
    </location>
</feature>
<dbReference type="FunFam" id="2.30.42.10:FF:000006">
    <property type="entry name" value="Membrane associated guanylate kinase, WW and PDZ domain containing 1"/>
    <property type="match status" value="1"/>
</dbReference>
<dbReference type="CDD" id="cd06733">
    <property type="entry name" value="PDZ3_MAGI-1_3-like"/>
    <property type="match status" value="1"/>
</dbReference>
<evidence type="ECO:0000256" key="1">
    <source>
        <dbReference type="ARBA" id="ARBA00004202"/>
    </source>
</evidence>
<feature type="domain" description="PDZ" evidence="7">
    <location>
        <begin position="372"/>
        <end position="435"/>
    </location>
</feature>
<comment type="subcellular location">
    <subcellularLocation>
        <location evidence="1">Cell membrane</location>
        <topology evidence="1">Peripheral membrane protein</topology>
    </subcellularLocation>
</comment>
<dbReference type="InterPro" id="IPR001478">
    <property type="entry name" value="PDZ"/>
</dbReference>
<feature type="region of interest" description="Disordered" evidence="5">
    <location>
        <begin position="785"/>
        <end position="880"/>
    </location>
</feature>
<dbReference type="GO" id="GO:0007165">
    <property type="term" value="P:signal transduction"/>
    <property type="evidence" value="ECO:0007669"/>
    <property type="project" value="TreeGrafter"/>
</dbReference>
<dbReference type="GO" id="GO:0030159">
    <property type="term" value="F:signaling receptor complex adaptor activity"/>
    <property type="evidence" value="ECO:0007669"/>
    <property type="project" value="TreeGrafter"/>
</dbReference>
<feature type="domain" description="PDZ" evidence="7">
    <location>
        <begin position="545"/>
        <end position="627"/>
    </location>
</feature>
<gene>
    <name evidence="8" type="primary">MAGI2</name>
    <name evidence="8" type="synonym">LOC115199004</name>
</gene>
<dbReference type="InterPro" id="IPR036020">
    <property type="entry name" value="WW_dom_sf"/>
</dbReference>
<feature type="region of interest" description="Disordered" evidence="5">
    <location>
        <begin position="629"/>
        <end position="692"/>
    </location>
</feature>
<dbReference type="Pfam" id="PF17820">
    <property type="entry name" value="PDZ_6"/>
    <property type="match status" value="1"/>
</dbReference>
<dbReference type="FunFam" id="2.30.42.10:FF:000150">
    <property type="entry name" value="Membrane associated guanylate kinase, WW and PDZ domain containing 2"/>
    <property type="match status" value="1"/>
</dbReference>
<feature type="compositionally biased region" description="Basic and acidic residues" evidence="5">
    <location>
        <begin position="831"/>
        <end position="845"/>
    </location>
</feature>
<dbReference type="GO" id="GO:0046332">
    <property type="term" value="F:SMAD binding"/>
    <property type="evidence" value="ECO:0007669"/>
    <property type="project" value="TreeGrafter"/>
</dbReference>
<reference evidence="8" key="1">
    <citation type="submission" date="2025-08" db="UniProtKB">
        <authorList>
            <consortium name="Ensembl"/>
        </authorList>
    </citation>
    <scope>IDENTIFICATION</scope>
</reference>
<dbReference type="Pfam" id="PF00595">
    <property type="entry name" value="PDZ"/>
    <property type="match status" value="4"/>
</dbReference>
<dbReference type="Gene3D" id="2.20.70.10">
    <property type="match status" value="1"/>
</dbReference>
<evidence type="ECO:0000313" key="9">
    <source>
        <dbReference type="Proteomes" id="UP000472277"/>
    </source>
</evidence>
<feature type="compositionally biased region" description="Polar residues" evidence="5">
    <location>
        <begin position="642"/>
        <end position="669"/>
    </location>
</feature>
<dbReference type="PROSITE" id="PS50020">
    <property type="entry name" value="WW_DOMAIN_2"/>
    <property type="match status" value="1"/>
</dbReference>
<dbReference type="InterPro" id="IPR041489">
    <property type="entry name" value="PDZ_6"/>
</dbReference>
<keyword evidence="9" id="KW-1185">Reference proteome</keyword>
<dbReference type="InterPro" id="IPR036034">
    <property type="entry name" value="PDZ_sf"/>
</dbReference>
<feature type="domain" description="PDZ" evidence="7">
    <location>
        <begin position="694"/>
        <end position="784"/>
    </location>
</feature>
<dbReference type="FunFam" id="2.30.42.10:FF:000113">
    <property type="entry name" value="Membrane associated guanylate kinase, WW and PDZ domain containing 2"/>
    <property type="match status" value="1"/>
</dbReference>
<evidence type="ECO:0000256" key="2">
    <source>
        <dbReference type="ARBA" id="ARBA00007014"/>
    </source>
</evidence>
<dbReference type="InterPro" id="IPR001202">
    <property type="entry name" value="WW_dom"/>
</dbReference>
<feature type="region of interest" description="Disordered" evidence="5">
    <location>
        <begin position="323"/>
        <end position="363"/>
    </location>
</feature>
<feature type="compositionally biased region" description="Polar residues" evidence="5">
    <location>
        <begin position="676"/>
        <end position="692"/>
    </location>
</feature>
<feature type="domain" description="PDZ" evidence="7">
    <location>
        <begin position="903"/>
        <end position="985"/>
    </location>
</feature>
<dbReference type="AlphaFoldDB" id="A0A674CFE5"/>
<dbReference type="Gene3D" id="2.30.42.10">
    <property type="match status" value="5"/>
</dbReference>
<dbReference type="CDD" id="cd06735">
    <property type="entry name" value="PDZ5_MAGI-1_3-like"/>
    <property type="match status" value="1"/>
</dbReference>
<dbReference type="GO" id="GO:0005886">
    <property type="term" value="C:plasma membrane"/>
    <property type="evidence" value="ECO:0007669"/>
    <property type="project" value="UniProtKB-SubCell"/>
</dbReference>
<protein>
    <submittedName>
        <fullName evidence="8">Membrane associated guanylate kinase, WW and PDZ domain containing 2a</fullName>
    </submittedName>
</protein>
<comment type="similarity">
    <text evidence="2">Belongs to the MAGUK family.</text>
</comment>
<dbReference type="PROSITE" id="PS01159">
    <property type="entry name" value="WW_DOMAIN_1"/>
    <property type="match status" value="1"/>
</dbReference>
<dbReference type="GO" id="GO:0070699">
    <property type="term" value="F:type II activin receptor binding"/>
    <property type="evidence" value="ECO:0007669"/>
    <property type="project" value="TreeGrafter"/>
</dbReference>
<dbReference type="Ensembl" id="ENSSTUT00000087623.1">
    <property type="protein sequence ID" value="ENSSTUP00000082362.1"/>
    <property type="gene ID" value="ENSSTUG00000036130.1"/>
</dbReference>
<dbReference type="CDD" id="cd06734">
    <property type="entry name" value="PDZ4_MAGI-1_3-like"/>
    <property type="match status" value="1"/>
</dbReference>
<organism evidence="8 9">
    <name type="scientific">Salmo trutta</name>
    <name type="common">Brown trout</name>
    <dbReference type="NCBI Taxonomy" id="8032"/>
    <lineage>
        <taxon>Eukaryota</taxon>
        <taxon>Metazoa</taxon>
        <taxon>Chordata</taxon>
        <taxon>Craniata</taxon>
        <taxon>Vertebrata</taxon>
        <taxon>Euteleostomi</taxon>
        <taxon>Actinopterygii</taxon>
        <taxon>Neopterygii</taxon>
        <taxon>Teleostei</taxon>
        <taxon>Protacanthopterygii</taxon>
        <taxon>Salmoniformes</taxon>
        <taxon>Salmonidae</taxon>
        <taxon>Salmoninae</taxon>
        <taxon>Salmo</taxon>
    </lineage>
</organism>
<feature type="compositionally biased region" description="Polar residues" evidence="5">
    <location>
        <begin position="789"/>
        <end position="801"/>
    </location>
</feature>
<dbReference type="GO" id="GO:0005911">
    <property type="term" value="C:cell-cell junction"/>
    <property type="evidence" value="ECO:0007669"/>
    <property type="project" value="TreeGrafter"/>
</dbReference>
<dbReference type="CDD" id="cd06731">
    <property type="entry name" value="PDZ1_MAGI-1_3-like"/>
    <property type="match status" value="1"/>
</dbReference>
<evidence type="ECO:0000256" key="3">
    <source>
        <dbReference type="ARBA" id="ARBA00022475"/>
    </source>
</evidence>